<protein>
    <submittedName>
        <fullName evidence="3">Uncharacterized protein</fullName>
    </submittedName>
</protein>
<feature type="region of interest" description="Disordered" evidence="1">
    <location>
        <begin position="34"/>
        <end position="73"/>
    </location>
</feature>
<evidence type="ECO:0000256" key="1">
    <source>
        <dbReference type="SAM" id="MobiDB-lite"/>
    </source>
</evidence>
<dbReference type="STRING" id="52.CMC5_045230"/>
<sequence>MRTLLPSLSSLSSLSRLPSNALLLALLLASSPACKPKSPPTDATPIAQDPAPTEPSAAPSASSASAALKLPPTPPKVPTMALEPFAPEGTKLDGLFPIQGAIMVNKEMRIGRLVDDAIEWVGYVPETNQSFGGSYVYAVQGTWPDNVDVLYSSVQGRAPQPSVYPLTGKGTLRVFGEGGSPARIIGVARSDTFTIALNWSMISSTESASVRGPARRLKFQTPAQAGCKPGEIERYEHFPEPPAIVPSSFGATPSGTILSLGNLCEKRGLAAEVWSPSDEKSRIVDLSHLAEPGTYSVSILPGQGDEAWFLPSSKSPVLHYRDGTFEALPRLDPPATEAFLSQTGKLHTYDGQTLHRFDEGAWHPVARLAWPKHFHSIAIDARGGIWASTWGAVLKLRETESLEFTDACTTPYLHLYDVNPDNPKKFDYPTTRKALASFPDVAALTLVEAHEDGTRRLGLQVADKAQAEAVIAHLATTMKDEQPKLICYAPKVSRTIEMKKPKGK</sequence>
<keyword evidence="2" id="KW-0732">Signal</keyword>
<dbReference type="RefSeq" id="WP_050432313.1">
    <property type="nucleotide sequence ID" value="NZ_CP012159.1"/>
</dbReference>
<evidence type="ECO:0000313" key="3">
    <source>
        <dbReference type="EMBL" id="AKT40370.1"/>
    </source>
</evidence>
<dbReference type="OrthoDB" id="5502749at2"/>
<feature type="chain" id="PRO_5005459502" evidence="2">
    <location>
        <begin position="22"/>
        <end position="504"/>
    </location>
</feature>
<proteinExistence type="predicted"/>
<dbReference type="KEGG" id="ccro:CMC5_045230"/>
<name>A0A0K1EHN5_CHOCO</name>
<gene>
    <name evidence="3" type="ORF">CMC5_045230</name>
</gene>
<organism evidence="3 4">
    <name type="scientific">Chondromyces crocatus</name>
    <dbReference type="NCBI Taxonomy" id="52"/>
    <lineage>
        <taxon>Bacteria</taxon>
        <taxon>Pseudomonadati</taxon>
        <taxon>Myxococcota</taxon>
        <taxon>Polyangia</taxon>
        <taxon>Polyangiales</taxon>
        <taxon>Polyangiaceae</taxon>
        <taxon>Chondromyces</taxon>
    </lineage>
</organism>
<evidence type="ECO:0000313" key="4">
    <source>
        <dbReference type="Proteomes" id="UP000067626"/>
    </source>
</evidence>
<dbReference type="AlphaFoldDB" id="A0A0K1EHN5"/>
<feature type="compositionally biased region" description="Low complexity" evidence="1">
    <location>
        <begin position="50"/>
        <end position="70"/>
    </location>
</feature>
<dbReference type="Proteomes" id="UP000067626">
    <property type="component" value="Chromosome"/>
</dbReference>
<accession>A0A0K1EHN5</accession>
<feature type="signal peptide" evidence="2">
    <location>
        <begin position="1"/>
        <end position="21"/>
    </location>
</feature>
<keyword evidence="4" id="KW-1185">Reference proteome</keyword>
<dbReference type="EMBL" id="CP012159">
    <property type="protein sequence ID" value="AKT40370.1"/>
    <property type="molecule type" value="Genomic_DNA"/>
</dbReference>
<evidence type="ECO:0000256" key="2">
    <source>
        <dbReference type="SAM" id="SignalP"/>
    </source>
</evidence>
<reference evidence="3 4" key="1">
    <citation type="submission" date="2015-07" db="EMBL/GenBank/DDBJ databases">
        <title>Genome analysis of myxobacterium Chondromyces crocatus Cm c5 reveals a high potential for natural compound synthesis and the genetic basis for the loss of fruiting body formation.</title>
        <authorList>
            <person name="Zaburannyi N."/>
            <person name="Bunk B."/>
            <person name="Maier J."/>
            <person name="Overmann J."/>
            <person name="Mueller R."/>
        </authorList>
    </citation>
    <scope>NUCLEOTIDE SEQUENCE [LARGE SCALE GENOMIC DNA]</scope>
    <source>
        <strain evidence="3 4">Cm c5</strain>
    </source>
</reference>